<dbReference type="GO" id="GO:0046872">
    <property type="term" value="F:metal ion binding"/>
    <property type="evidence" value="ECO:0007669"/>
    <property type="project" value="UniProtKB-KW"/>
</dbReference>
<proteinExistence type="predicted"/>
<feature type="domain" description="DUF2229" evidence="7">
    <location>
        <begin position="667"/>
        <end position="891"/>
    </location>
</feature>
<dbReference type="InterPro" id="IPR002731">
    <property type="entry name" value="ATPase_BadF"/>
</dbReference>
<gene>
    <name evidence="8" type="primary">fldI_1</name>
    <name evidence="8" type="ORF">MAMMFC1_00082</name>
</gene>
<dbReference type="NCBIfam" id="TIGR00241">
    <property type="entry name" value="CoA_E_activ"/>
    <property type="match status" value="2"/>
</dbReference>
<sequence>MRVYIGVDIGSVSIDVAIVSENDRLLADQYIRHNGRIDASLSAVIQGIEQQYEIIAMAATGVGAPRAVAKFGATAVNEVIALVQGVTCQNPDARTIIDIGGQDSKLIFLEENISGKSDQLVLRDFSMNSFCAAGTGSFLDQQAARLYLTIEEFAQQALVSNNPARVAGRCSVFAKSDMIHLQQKGTSTEDIVAGLCHAVAGNFKANIAKGKELSPPVIFTGGVSQNPGVLRAFRTAFSLSEGQLYVPVQAVTLGAYGAVQWLLNNTARIAAHRNAGTEKAKQENSASERKQLAPLKPAEARITRNKFSDKPQLPREPLFLGIDIGSISTNIVLLSLTGEVVFKRYLMTAGQPIEAVRSGLRQLYERYGQDLFITGVATTGSGRMLIGDLLGADVIKNEITTHARAAIFVNPQVDTIFEIGGQDSKYIHLTNGIVDDFTMNKACAAGTGSFLEEQAQKLGVQIKEEFGRLALSAARPLDCGEKCTVFMESEVVKYFQEGGSIAEITAGLAYSVVHNYLYKVVENRPIGSCIFFQGGVAANAAVVAAFEAVTGKAVYVPEHYEVMGALGCCLLAREHYLANPAVKSRFKGLDYLERPFKTDTFECRNCDNLCEINRIAMEGNQLLYYGGRCERYEVAARTEINSMPDYFAAREELLGGQTPEVDNKRIIGIPRTQVFYEYFPFFKTFFETLGFAVKVTPESNRDAIKRGIDSVRTTTCYPAKLAHGHVSWMVDQARRGGIDALFIPSLRETQSCSPSHHPMANHCDFIVFIAEMTNEALHIERQGIPVLKPELHFRLGPEAVKRELYNMMLTMGMGCYSEQSVDAACNAAFEQYYKFRRTMLEQGRAALSRIAPTDKAVILIGKLHNTCDKVLTLNLPKIWRGLGVHCLPMDFFDFYSSEDVHAAWYNTTLAMGQRMLALSDIVRDIPNVYPVYVTNFSCVNDSMMSHFIKSELGGKPALYLEIDEHSGEAGIITRCEAFLDAISGKADTTAYYPDRIQRRSFDRKAVKTLYIPYVAKGSRIWSAAFRRCGINAESLPEPDQESIAYGQQFTTGEECYPCILITGDIFKKIISSRGEPGMAFFSPGSCGSCRYDSFNPLHNIALKKLMQTGGAGDAVIVDDYGPANPQFKEIVASPLYRAAIMEAFIALDTLNRLLLNIRPYECQAGMAERAFEAGIDAVGHTLETGGDFAGALHKAVAAMLAVPVDRTIRRPRIGVMGEAYIRNVGFSSNNLIQTLEALGAEVVTPPVHELIKYTRYKNIYYAEKAGDSVQARTARLTNQQIDNQEEKYLRPVIEHLGYNFEPCMLTHIQKSGMTLKAGSHIGAAIEMINYKADGIINAIPFNCVPGMVIESLMERFRSEYPNIPFLTLVFQGQNQANNLTRLETLVHQCQEKIKEEQKVAL</sequence>
<keyword evidence="8" id="KW-0378">Hydrolase</keyword>
<feature type="domain" description="ATPase BadF/BadG/BcrA/BcrD type" evidence="6">
    <location>
        <begin position="5"/>
        <end position="259"/>
    </location>
</feature>
<dbReference type="Pfam" id="PF09989">
    <property type="entry name" value="DUF2229"/>
    <property type="match status" value="1"/>
</dbReference>
<dbReference type="PANTHER" id="PTHR32329:SF7">
    <property type="entry name" value="ACTIVATOR OF 2-HYDROXYACYL-COA-HYDRATASE"/>
    <property type="match status" value="1"/>
</dbReference>
<dbReference type="InterPro" id="IPR043129">
    <property type="entry name" value="ATPase_NBD"/>
</dbReference>
<keyword evidence="2" id="KW-0479">Metal-binding</keyword>
<feature type="domain" description="ATPase BadF/BadG/BcrA/BcrD type" evidence="6">
    <location>
        <begin position="320"/>
        <end position="572"/>
    </location>
</feature>
<evidence type="ECO:0000313" key="9">
    <source>
        <dbReference type="Proteomes" id="UP000276437"/>
    </source>
</evidence>
<feature type="compositionally biased region" description="Basic and acidic residues" evidence="5">
    <location>
        <begin position="275"/>
        <end position="291"/>
    </location>
</feature>
<evidence type="ECO:0000313" key="8">
    <source>
        <dbReference type="EMBL" id="BBB89449.1"/>
    </source>
</evidence>
<dbReference type="CDD" id="cd24034">
    <property type="entry name" value="ASKHA_NBD_O66634-like_rpt1"/>
    <property type="match status" value="1"/>
</dbReference>
<keyword evidence="3" id="KW-0408">Iron</keyword>
<name>A0A348AEF1_9FIRM</name>
<dbReference type="PANTHER" id="PTHR32329">
    <property type="entry name" value="BIFUNCTIONAL PROTEIN [INCLUDES 2-HYDROXYACYL-COA DEHYDRATASE (N-TER) AND ITS ACTIVATOR DOMAIN (C_TERM)-RELATED"/>
    <property type="match status" value="1"/>
</dbReference>
<dbReference type="GO" id="GO:0016787">
    <property type="term" value="F:hydrolase activity"/>
    <property type="evidence" value="ECO:0007669"/>
    <property type="project" value="UniProtKB-KW"/>
</dbReference>
<dbReference type="EMBL" id="AP018449">
    <property type="protein sequence ID" value="BBB89449.1"/>
    <property type="molecule type" value="Genomic_DNA"/>
</dbReference>
<dbReference type="Gene3D" id="3.30.420.40">
    <property type="match status" value="4"/>
</dbReference>
<accession>A0A348AEF1</accession>
<dbReference type="Pfam" id="PF01869">
    <property type="entry name" value="BcrAD_BadFG"/>
    <property type="match status" value="2"/>
</dbReference>
<dbReference type="CDD" id="cd24035">
    <property type="entry name" value="ASKHA_NBD_O66634-like_rpt2"/>
    <property type="match status" value="1"/>
</dbReference>
<evidence type="ECO:0000259" key="7">
    <source>
        <dbReference type="Pfam" id="PF09989"/>
    </source>
</evidence>
<organism evidence="8 9">
    <name type="scientific">Methylomusa anaerophila</name>
    <dbReference type="NCBI Taxonomy" id="1930071"/>
    <lineage>
        <taxon>Bacteria</taxon>
        <taxon>Bacillati</taxon>
        <taxon>Bacillota</taxon>
        <taxon>Negativicutes</taxon>
        <taxon>Selenomonadales</taxon>
        <taxon>Sporomusaceae</taxon>
        <taxon>Methylomusa</taxon>
    </lineage>
</organism>
<evidence type="ECO:0000259" key="6">
    <source>
        <dbReference type="Pfam" id="PF01869"/>
    </source>
</evidence>
<dbReference type="InterPro" id="IPR051805">
    <property type="entry name" value="Dehydratase_Activator_Redct"/>
</dbReference>
<evidence type="ECO:0000256" key="3">
    <source>
        <dbReference type="ARBA" id="ARBA00023004"/>
    </source>
</evidence>
<dbReference type="RefSeq" id="WP_126305589.1">
    <property type="nucleotide sequence ID" value="NZ_AP018449.1"/>
</dbReference>
<feature type="region of interest" description="Disordered" evidence="5">
    <location>
        <begin position="274"/>
        <end position="295"/>
    </location>
</feature>
<keyword evidence="9" id="KW-1185">Reference proteome</keyword>
<keyword evidence="4" id="KW-0411">Iron-sulfur</keyword>
<evidence type="ECO:0000256" key="4">
    <source>
        <dbReference type="ARBA" id="ARBA00023014"/>
    </source>
</evidence>
<dbReference type="KEGG" id="mana:MAMMFC1_00082"/>
<protein>
    <submittedName>
        <fullName evidence="8">R-phenyllactate dehydratase activator</fullName>
        <ecNumber evidence="8">3.-.-.-</ecNumber>
    </submittedName>
</protein>
<dbReference type="GO" id="GO:0051536">
    <property type="term" value="F:iron-sulfur cluster binding"/>
    <property type="evidence" value="ECO:0007669"/>
    <property type="project" value="UniProtKB-KW"/>
</dbReference>
<reference evidence="8 9" key="1">
    <citation type="journal article" date="2018" name="Int. J. Syst. Evol. Microbiol.">
        <title>Methylomusa anaerophila gen. nov., sp. nov., an anaerobic methanol-utilizing bacterium isolated from a microbial fuel cell.</title>
        <authorList>
            <person name="Amano N."/>
            <person name="Yamamuro A."/>
            <person name="Miyahara M."/>
            <person name="Kouzuma A."/>
            <person name="Abe T."/>
            <person name="Watanabe K."/>
        </authorList>
    </citation>
    <scope>NUCLEOTIDE SEQUENCE [LARGE SCALE GENOMIC DNA]</scope>
    <source>
        <strain evidence="8 9">MMFC1</strain>
    </source>
</reference>
<dbReference type="SUPFAM" id="SSF53067">
    <property type="entry name" value="Actin-like ATPase domain"/>
    <property type="match status" value="2"/>
</dbReference>
<evidence type="ECO:0000256" key="5">
    <source>
        <dbReference type="SAM" id="MobiDB-lite"/>
    </source>
</evidence>
<comment type="cofactor">
    <cofactor evidence="1">
        <name>[4Fe-4S] cluster</name>
        <dbReference type="ChEBI" id="CHEBI:49883"/>
    </cofactor>
</comment>
<dbReference type="Proteomes" id="UP000276437">
    <property type="component" value="Chromosome"/>
</dbReference>
<evidence type="ECO:0000256" key="2">
    <source>
        <dbReference type="ARBA" id="ARBA00022723"/>
    </source>
</evidence>
<dbReference type="InterPro" id="IPR018709">
    <property type="entry name" value="CoA_activase_DUF2229"/>
</dbReference>
<dbReference type="OrthoDB" id="9802715at2"/>
<evidence type="ECO:0000256" key="1">
    <source>
        <dbReference type="ARBA" id="ARBA00001966"/>
    </source>
</evidence>
<dbReference type="EC" id="3.-.-.-" evidence="8"/>
<dbReference type="InterPro" id="IPR008275">
    <property type="entry name" value="CoA_E_activase_dom"/>
</dbReference>